<dbReference type="InterPro" id="IPR006541">
    <property type="entry name" value="Bacteriocin_ass"/>
</dbReference>
<feature type="transmembrane region" description="Helical" evidence="1">
    <location>
        <begin position="282"/>
        <end position="301"/>
    </location>
</feature>
<feature type="transmembrane region" description="Helical" evidence="1">
    <location>
        <begin position="208"/>
        <end position="230"/>
    </location>
</feature>
<dbReference type="AlphaFoldDB" id="A0A428EAK1"/>
<dbReference type="EMBL" id="RJOG01000008">
    <property type="protein sequence ID" value="RSJ07079.1"/>
    <property type="molecule type" value="Genomic_DNA"/>
</dbReference>
<proteinExistence type="predicted"/>
<evidence type="ECO:0000256" key="1">
    <source>
        <dbReference type="SAM" id="Phobius"/>
    </source>
</evidence>
<dbReference type="Proteomes" id="UP000273244">
    <property type="component" value="Unassembled WGS sequence"/>
</dbReference>
<keyword evidence="1" id="KW-0472">Membrane</keyword>
<accession>A0A428EAK1</accession>
<evidence type="ECO:0008006" key="4">
    <source>
        <dbReference type="Google" id="ProtNLM"/>
    </source>
</evidence>
<feature type="transmembrane region" description="Helical" evidence="1">
    <location>
        <begin position="242"/>
        <end position="261"/>
    </location>
</feature>
<feature type="transmembrane region" description="Helical" evidence="1">
    <location>
        <begin position="148"/>
        <end position="175"/>
    </location>
</feature>
<feature type="transmembrane region" description="Helical" evidence="1">
    <location>
        <begin position="571"/>
        <end position="594"/>
    </location>
</feature>
<organism evidence="2 3">
    <name type="scientific">Streptococcus mitis</name>
    <dbReference type="NCBI Taxonomy" id="28037"/>
    <lineage>
        <taxon>Bacteria</taxon>
        <taxon>Bacillati</taxon>
        <taxon>Bacillota</taxon>
        <taxon>Bacilli</taxon>
        <taxon>Lactobacillales</taxon>
        <taxon>Streptococcaceae</taxon>
        <taxon>Streptococcus</taxon>
        <taxon>Streptococcus mitis group</taxon>
    </lineage>
</organism>
<sequence>MKKLFILLSTFFLSFFFAWIIVLRAPQYLYASYDSVSLLRVKKDTQEPTREVFEKELENFVNSEQSLIARRIVEPSKDGTTHFTYATYGQGTLPKEFQEASQESRERSDPLNSYLLLSGSLTKEKLADKLGDLGYKAIPDRKTPPYSLAFRMLLIPLILISLAIFGLSFFALVIITRIKEMRAAGIKLFSGQTLLSIMGHSLSTDIKWLLLSALLSFLGGGVVLFSQGLFYPILLATYGFGISFYLLFLLAISILLMLLYLMSLSYKALVPVIKGRLPLKRLMALTLLCQLVAVFTVGYAVKTGLTSYQRLKELEISKQAWQDRADYYQIYFGLGDRVKDTENQNKWYEFSKEAVEKEQALFVKDNLIHFANPQGKNEQGETLDTYSPDANVLYVSPSYLDKENVSVNGETRQKLAHLQKGEFGLLLPESLRSQEAELKKAFEERLSYYGKSGEEASAPLEYEEYEMRAIVSYLPTGEKRFIYNNGESPVSIQYLTDPILVVFTPTSTGDSIISKSSWSINAGKQLFIKGYESGLELLKKAGIYEQVSYLKEGRSVYLTRYNEVQTETATLILGAIVGIASSLLLFYSVNLLYFEQFRRDILIKRISGLRFFETHAQYMVSQFASFVFGASLFILSSRDLVIGLLTLLVFLASAVLTLYRQAHKESRVSMTIMKGK</sequence>
<dbReference type="PIRSF" id="PIRSF031601">
    <property type="entry name" value="UCP031601"/>
    <property type="match status" value="1"/>
</dbReference>
<dbReference type="InterPro" id="IPR016976">
    <property type="entry name" value="UCP031601"/>
</dbReference>
<evidence type="ECO:0000313" key="3">
    <source>
        <dbReference type="Proteomes" id="UP000273244"/>
    </source>
</evidence>
<feature type="transmembrane region" description="Helical" evidence="1">
    <location>
        <begin position="615"/>
        <end position="634"/>
    </location>
</feature>
<dbReference type="Pfam" id="PF07242">
    <property type="entry name" value="DUF1430"/>
    <property type="match status" value="1"/>
</dbReference>
<gene>
    <name evidence="2" type="ORF">D8837_03490</name>
</gene>
<keyword evidence="1" id="KW-0812">Transmembrane</keyword>
<keyword evidence="1" id="KW-1133">Transmembrane helix</keyword>
<name>A0A428EAK1_STRMT</name>
<evidence type="ECO:0000313" key="2">
    <source>
        <dbReference type="EMBL" id="RSJ07079.1"/>
    </source>
</evidence>
<comment type="caution">
    <text evidence="2">The sequence shown here is derived from an EMBL/GenBank/DDBJ whole genome shotgun (WGS) entry which is preliminary data.</text>
</comment>
<protein>
    <recommendedName>
        <fullName evidence="4">Bacteriocin-associated integral membrane family protein</fullName>
    </recommendedName>
</protein>
<reference evidence="2 3" key="1">
    <citation type="submission" date="2018-11" db="EMBL/GenBank/DDBJ databases">
        <title>Species Designations Belie Phenotypic and Genotypic Heterogeneity in Oral Streptococci.</title>
        <authorList>
            <person name="Velsko I."/>
        </authorList>
    </citation>
    <scope>NUCLEOTIDE SEQUENCE [LARGE SCALE GENOMIC DNA]</scope>
    <source>
        <strain evidence="2 3">BCC07</strain>
    </source>
</reference>
<dbReference type="RefSeq" id="WP_125456226.1">
    <property type="nucleotide sequence ID" value="NZ_RJOG01000008.1"/>
</dbReference>
<feature type="transmembrane region" description="Helical" evidence="1">
    <location>
        <begin position="640"/>
        <end position="659"/>
    </location>
</feature>
<dbReference type="NCBIfam" id="TIGR01654">
    <property type="entry name" value="bact_immun_7tm"/>
    <property type="match status" value="1"/>
</dbReference>